<feature type="chain" id="PRO_5031124127" description="Lipoprotein" evidence="1">
    <location>
        <begin position="32"/>
        <end position="124"/>
    </location>
</feature>
<dbReference type="EMBL" id="JABFHI010000009">
    <property type="protein sequence ID" value="NOG32797.1"/>
    <property type="molecule type" value="Genomic_DNA"/>
</dbReference>
<dbReference type="Proteomes" id="UP000588806">
    <property type="component" value="Unassembled WGS sequence"/>
</dbReference>
<dbReference type="PROSITE" id="PS51257">
    <property type="entry name" value="PROKAR_LIPOPROTEIN"/>
    <property type="match status" value="1"/>
</dbReference>
<protein>
    <recommendedName>
        <fullName evidence="4">Lipoprotein</fullName>
    </recommendedName>
</protein>
<name>A0A7Y3U0D1_9GAMM</name>
<evidence type="ECO:0000313" key="3">
    <source>
        <dbReference type="Proteomes" id="UP000588806"/>
    </source>
</evidence>
<proteinExistence type="predicted"/>
<feature type="signal peptide" evidence="1">
    <location>
        <begin position="1"/>
        <end position="31"/>
    </location>
</feature>
<gene>
    <name evidence="2" type="ORF">HLB35_15430</name>
</gene>
<evidence type="ECO:0000313" key="2">
    <source>
        <dbReference type="EMBL" id="NOG32797.1"/>
    </source>
</evidence>
<evidence type="ECO:0008006" key="4">
    <source>
        <dbReference type="Google" id="ProtNLM"/>
    </source>
</evidence>
<keyword evidence="1" id="KW-0732">Signal</keyword>
<comment type="caution">
    <text evidence="2">The sequence shown here is derived from an EMBL/GenBank/DDBJ whole genome shotgun (WGS) entry which is preliminary data.</text>
</comment>
<evidence type="ECO:0000256" key="1">
    <source>
        <dbReference type="SAM" id="SignalP"/>
    </source>
</evidence>
<feature type="non-terminal residue" evidence="2">
    <location>
        <position position="124"/>
    </location>
</feature>
<reference evidence="2 3" key="1">
    <citation type="submission" date="2020-05" db="EMBL/GenBank/DDBJ databases">
        <authorList>
            <person name="Ruan W."/>
            <person name="Jeon C.O."/>
            <person name="Chun B.H."/>
        </authorList>
    </citation>
    <scope>NUCLEOTIDE SEQUENCE [LARGE SCALE GENOMIC DNA]</scope>
    <source>
        <strain evidence="2 3">TBZ9</strain>
    </source>
</reference>
<organism evidence="2 3">
    <name type="scientific">Vreelandella azerica</name>
    <dbReference type="NCBI Taxonomy" id="2732867"/>
    <lineage>
        <taxon>Bacteria</taxon>
        <taxon>Pseudomonadati</taxon>
        <taxon>Pseudomonadota</taxon>
        <taxon>Gammaproteobacteria</taxon>
        <taxon>Oceanospirillales</taxon>
        <taxon>Halomonadaceae</taxon>
        <taxon>Vreelandella</taxon>
    </lineage>
</organism>
<accession>A0A7Y3U0D1</accession>
<keyword evidence="3" id="KW-1185">Reference proteome</keyword>
<reference evidence="2 3" key="2">
    <citation type="submission" date="2020-06" db="EMBL/GenBank/DDBJ databases">
        <title>Halomonas songnenensis sp. nov., a moderately halophilic bacterium isolated from saline and alkaline soils.</title>
        <authorList>
            <person name="Jiang J."/>
            <person name="Pan Y."/>
        </authorList>
    </citation>
    <scope>NUCLEOTIDE SEQUENCE [LARGE SCALE GENOMIC DNA]</scope>
    <source>
        <strain evidence="2 3">TBZ9</strain>
    </source>
</reference>
<sequence length="124" mass="13520">MDGRFTYLQLQTCPRLLLGTLLAALLTGCSAFIPEQSQDDTPKPLSTEAFEQRIDELALSLQSQCDTSALLDSQQRQAQRMTADVREIGSLLRRLNNNVDDLVLAAPQTTAPGAQQVSVGEACR</sequence>
<dbReference type="AlphaFoldDB" id="A0A7Y3U0D1"/>